<feature type="signal peptide" evidence="2">
    <location>
        <begin position="1"/>
        <end position="17"/>
    </location>
</feature>
<evidence type="ECO:0000313" key="4">
    <source>
        <dbReference type="Proteomes" id="UP000287651"/>
    </source>
</evidence>
<evidence type="ECO:0000256" key="1">
    <source>
        <dbReference type="SAM" id="MobiDB-lite"/>
    </source>
</evidence>
<sequence>MTCLIILSNITNIWLLAEETELQRVPENFESVEEYVRVLEPLLFEECRAQLYSTYEELQETITRDAYIMVRVKNVERRERAVALPLRHCGAAAAQSLRCFPTAKSADSRASGRNRRRWRQREKAYGRVGSLGQT</sequence>
<gene>
    <name evidence="3" type="ORF">B296_00006536</name>
</gene>
<dbReference type="Proteomes" id="UP000287651">
    <property type="component" value="Unassembled WGS sequence"/>
</dbReference>
<keyword evidence="2" id="KW-0732">Signal</keyword>
<evidence type="ECO:0000313" key="3">
    <source>
        <dbReference type="EMBL" id="RRT73097.1"/>
    </source>
</evidence>
<organism evidence="3 4">
    <name type="scientific">Ensete ventricosum</name>
    <name type="common">Abyssinian banana</name>
    <name type="synonym">Musa ensete</name>
    <dbReference type="NCBI Taxonomy" id="4639"/>
    <lineage>
        <taxon>Eukaryota</taxon>
        <taxon>Viridiplantae</taxon>
        <taxon>Streptophyta</taxon>
        <taxon>Embryophyta</taxon>
        <taxon>Tracheophyta</taxon>
        <taxon>Spermatophyta</taxon>
        <taxon>Magnoliopsida</taxon>
        <taxon>Liliopsida</taxon>
        <taxon>Zingiberales</taxon>
        <taxon>Musaceae</taxon>
        <taxon>Ensete</taxon>
    </lineage>
</organism>
<reference evidence="3 4" key="1">
    <citation type="journal article" date="2014" name="Agronomy (Basel)">
        <title>A Draft Genome Sequence for Ensete ventricosum, the Drought-Tolerant Tree Against Hunger.</title>
        <authorList>
            <person name="Harrison J."/>
            <person name="Moore K.A."/>
            <person name="Paszkiewicz K."/>
            <person name="Jones T."/>
            <person name="Grant M."/>
            <person name="Ambacheew D."/>
            <person name="Muzemil S."/>
            <person name="Studholme D.J."/>
        </authorList>
    </citation>
    <scope>NUCLEOTIDE SEQUENCE [LARGE SCALE GENOMIC DNA]</scope>
</reference>
<feature type="region of interest" description="Disordered" evidence="1">
    <location>
        <begin position="103"/>
        <end position="134"/>
    </location>
</feature>
<name>A0A427AA41_ENSVE</name>
<protein>
    <submittedName>
        <fullName evidence="3">Uncharacterized protein</fullName>
    </submittedName>
</protein>
<proteinExistence type="predicted"/>
<evidence type="ECO:0000256" key="2">
    <source>
        <dbReference type="SAM" id="SignalP"/>
    </source>
</evidence>
<comment type="caution">
    <text evidence="3">The sequence shown here is derived from an EMBL/GenBank/DDBJ whole genome shotgun (WGS) entry which is preliminary data.</text>
</comment>
<dbReference type="EMBL" id="AMZH03003194">
    <property type="protein sequence ID" value="RRT73097.1"/>
    <property type="molecule type" value="Genomic_DNA"/>
</dbReference>
<feature type="chain" id="PRO_5019247906" evidence="2">
    <location>
        <begin position="18"/>
        <end position="134"/>
    </location>
</feature>
<accession>A0A427AA41</accession>
<dbReference type="AlphaFoldDB" id="A0A427AA41"/>